<keyword evidence="2" id="KW-1185">Reference proteome</keyword>
<dbReference type="Pfam" id="PF08002">
    <property type="entry name" value="DUF1697"/>
    <property type="match status" value="1"/>
</dbReference>
<protein>
    <submittedName>
        <fullName evidence="1">Uncharacterized conserved protein, DUF1697 family</fullName>
    </submittedName>
</protein>
<name>A0A1M5S7K2_9CLOT</name>
<organism evidence="1 2">
    <name type="scientific">Clostridium collagenovorans DSM 3089</name>
    <dbReference type="NCBI Taxonomy" id="1121306"/>
    <lineage>
        <taxon>Bacteria</taxon>
        <taxon>Bacillati</taxon>
        <taxon>Bacillota</taxon>
        <taxon>Clostridia</taxon>
        <taxon>Eubacteriales</taxon>
        <taxon>Clostridiaceae</taxon>
        <taxon>Clostridium</taxon>
    </lineage>
</organism>
<dbReference type="RefSeq" id="WP_072828871.1">
    <property type="nucleotide sequence ID" value="NZ_FQXP01000003.1"/>
</dbReference>
<evidence type="ECO:0000313" key="1">
    <source>
        <dbReference type="EMBL" id="SHH34577.1"/>
    </source>
</evidence>
<dbReference type="InterPro" id="IPR012545">
    <property type="entry name" value="DUF1697"/>
</dbReference>
<dbReference type="PANTHER" id="PTHR36439">
    <property type="entry name" value="BLL4334 PROTEIN"/>
    <property type="match status" value="1"/>
</dbReference>
<sequence>MRIIALLRGVTPNGKNRIPKMSYLVEILEDSGFKKVETYIQSGNILLETNLSHSEIASKIHDLIFEKIGAELSVIIKTKEELEGAIKENPFDDTYDFSRIHLVFTNDNIDDVKLKKVREIAFDGEIFFNGSECFYMYLPRDASKKKLNNNYLERQLGIVCTTRKLNVIKHLYSKV</sequence>
<proteinExistence type="predicted"/>
<evidence type="ECO:0000313" key="2">
    <source>
        <dbReference type="Proteomes" id="UP000184526"/>
    </source>
</evidence>
<dbReference type="AlphaFoldDB" id="A0A1M5S7K2"/>
<dbReference type="Proteomes" id="UP000184526">
    <property type="component" value="Unassembled WGS sequence"/>
</dbReference>
<dbReference type="OrthoDB" id="9806494at2"/>
<gene>
    <name evidence="1" type="ORF">SAMN02745196_00071</name>
</gene>
<dbReference type="EMBL" id="FQXP01000003">
    <property type="protein sequence ID" value="SHH34577.1"/>
    <property type="molecule type" value="Genomic_DNA"/>
</dbReference>
<dbReference type="PIRSF" id="PIRSF008502">
    <property type="entry name" value="UCP008502"/>
    <property type="match status" value="1"/>
</dbReference>
<dbReference type="Gene3D" id="3.30.70.1280">
    <property type="entry name" value="SP0830-like domains"/>
    <property type="match status" value="1"/>
</dbReference>
<accession>A0A1M5S7K2</accession>
<reference evidence="1 2" key="1">
    <citation type="submission" date="2016-11" db="EMBL/GenBank/DDBJ databases">
        <authorList>
            <person name="Jaros S."/>
            <person name="Januszkiewicz K."/>
            <person name="Wedrychowicz H."/>
        </authorList>
    </citation>
    <scope>NUCLEOTIDE SEQUENCE [LARGE SCALE GENOMIC DNA]</scope>
    <source>
        <strain evidence="1 2">DSM 3089</strain>
    </source>
</reference>
<dbReference type="SUPFAM" id="SSF160379">
    <property type="entry name" value="SP0830-like"/>
    <property type="match status" value="1"/>
</dbReference>
<dbReference type="PANTHER" id="PTHR36439:SF1">
    <property type="entry name" value="DUF1697 DOMAIN-CONTAINING PROTEIN"/>
    <property type="match status" value="1"/>
</dbReference>